<proteinExistence type="predicted"/>
<dbReference type="EMBL" id="JBBEUB010000002">
    <property type="protein sequence ID" value="MEJ2902314.1"/>
    <property type="molecule type" value="Genomic_DNA"/>
</dbReference>
<protein>
    <submittedName>
        <fullName evidence="1">DUF3997 domain-containing protein</fullName>
    </submittedName>
</protein>
<accession>A0ABU8NJ84</accession>
<reference evidence="1 2" key="1">
    <citation type="submission" date="2024-03" db="EMBL/GenBank/DDBJ databases">
        <title>Sequence of Lycoming College Course Isolates.</title>
        <authorList>
            <person name="Plotts O."/>
            <person name="Newman J."/>
        </authorList>
    </citation>
    <scope>NUCLEOTIDE SEQUENCE [LARGE SCALE GENOMIC DNA]</scope>
    <source>
        <strain evidence="1 2">CJB-3</strain>
    </source>
</reference>
<name>A0ABU8NJ84_9SPHI</name>
<dbReference type="RefSeq" id="WP_172662693.1">
    <property type="nucleotide sequence ID" value="NZ_JABMKW010000020.1"/>
</dbReference>
<evidence type="ECO:0000313" key="1">
    <source>
        <dbReference type="EMBL" id="MEJ2902314.1"/>
    </source>
</evidence>
<keyword evidence="2" id="KW-1185">Reference proteome</keyword>
<organism evidence="1 2">
    <name type="scientific">Pedobacter panaciterrae</name>
    <dbReference type="NCBI Taxonomy" id="363849"/>
    <lineage>
        <taxon>Bacteria</taxon>
        <taxon>Pseudomonadati</taxon>
        <taxon>Bacteroidota</taxon>
        <taxon>Sphingobacteriia</taxon>
        <taxon>Sphingobacteriales</taxon>
        <taxon>Sphingobacteriaceae</taxon>
        <taxon>Pedobacter</taxon>
    </lineage>
</organism>
<sequence>MKISKLFIVLYALLISSCVGSEFQRQKILGNYFITTTDNYNRDIYIGYKLETGDFVGVLSSKIIEIGNNEEFIIAKQSKDFNNKSDLNYYIIKKMEKTITPENGVLGPFAKEEFQIKIEELGLKKVEFKRVSKAN</sequence>
<dbReference type="PROSITE" id="PS51257">
    <property type="entry name" value="PROKAR_LIPOPROTEIN"/>
    <property type="match status" value="1"/>
</dbReference>
<comment type="caution">
    <text evidence="1">The sequence shown here is derived from an EMBL/GenBank/DDBJ whole genome shotgun (WGS) entry which is preliminary data.</text>
</comment>
<dbReference type="Proteomes" id="UP001378956">
    <property type="component" value="Unassembled WGS sequence"/>
</dbReference>
<gene>
    <name evidence="1" type="ORF">WAE58_07750</name>
</gene>
<evidence type="ECO:0000313" key="2">
    <source>
        <dbReference type="Proteomes" id="UP001378956"/>
    </source>
</evidence>